<dbReference type="InterPro" id="IPR005110">
    <property type="entry name" value="MoeA_linker/N"/>
</dbReference>
<dbReference type="Gene3D" id="2.170.190.11">
    <property type="entry name" value="Molybdopterin biosynthesis moea protein, domain 3"/>
    <property type="match status" value="1"/>
</dbReference>
<dbReference type="SUPFAM" id="SSF63867">
    <property type="entry name" value="MoeA C-terminal domain-like"/>
    <property type="match status" value="1"/>
</dbReference>
<dbReference type="Gene3D" id="3.40.980.10">
    <property type="entry name" value="MoaB/Mog-like domain"/>
    <property type="match status" value="1"/>
</dbReference>
<dbReference type="InterPro" id="IPR038987">
    <property type="entry name" value="MoeA-like"/>
</dbReference>
<organism evidence="8 9">
    <name type="scientific">Leucobacter muris</name>
    <dbReference type="NCBI Taxonomy" id="1935379"/>
    <lineage>
        <taxon>Bacteria</taxon>
        <taxon>Bacillati</taxon>
        <taxon>Actinomycetota</taxon>
        <taxon>Actinomycetes</taxon>
        <taxon>Micrococcales</taxon>
        <taxon>Microbacteriaceae</taxon>
        <taxon>Leucobacter</taxon>
    </lineage>
</organism>
<protein>
    <recommendedName>
        <fullName evidence="5">Molybdopterin molybdenumtransferase</fullName>
        <ecNumber evidence="5">2.10.1.1</ecNumber>
    </recommendedName>
</protein>
<dbReference type="SUPFAM" id="SSF53218">
    <property type="entry name" value="Molybdenum cofactor biosynthesis proteins"/>
    <property type="match status" value="1"/>
</dbReference>
<evidence type="ECO:0000313" key="9">
    <source>
        <dbReference type="Proteomes" id="UP000285768"/>
    </source>
</evidence>
<comment type="function">
    <text evidence="1 5">Catalyzes the insertion of molybdate into adenylated molybdopterin with the concomitant release of AMP.</text>
</comment>
<evidence type="ECO:0000256" key="4">
    <source>
        <dbReference type="ARBA" id="ARBA00047317"/>
    </source>
</evidence>
<comment type="catalytic activity">
    <reaction evidence="4">
        <text>adenylyl-molybdopterin + molybdate = Mo-molybdopterin + AMP + H(+)</text>
        <dbReference type="Rhea" id="RHEA:35047"/>
        <dbReference type="ChEBI" id="CHEBI:15378"/>
        <dbReference type="ChEBI" id="CHEBI:36264"/>
        <dbReference type="ChEBI" id="CHEBI:62727"/>
        <dbReference type="ChEBI" id="CHEBI:71302"/>
        <dbReference type="ChEBI" id="CHEBI:456215"/>
        <dbReference type="EC" id="2.10.1.1"/>
    </reaction>
</comment>
<keyword evidence="3 5" id="KW-0500">Molybdenum</keyword>
<evidence type="ECO:0000256" key="2">
    <source>
        <dbReference type="ARBA" id="ARBA00010763"/>
    </source>
</evidence>
<dbReference type="SMART" id="SM00852">
    <property type="entry name" value="MoCF_biosynth"/>
    <property type="match status" value="1"/>
</dbReference>
<keyword evidence="5" id="KW-0479">Metal-binding</keyword>
<dbReference type="InterPro" id="IPR036425">
    <property type="entry name" value="MoaB/Mog-like_dom_sf"/>
</dbReference>
<accession>A0ABX5QDN2</accession>
<dbReference type="InterPro" id="IPR001453">
    <property type="entry name" value="MoaB/Mog_dom"/>
</dbReference>
<gene>
    <name evidence="8" type="ORF">Leucomu_03830</name>
</gene>
<comment type="cofactor">
    <cofactor evidence="5">
        <name>Mg(2+)</name>
        <dbReference type="ChEBI" id="CHEBI:18420"/>
    </cofactor>
</comment>
<dbReference type="Pfam" id="PF00994">
    <property type="entry name" value="MoCF_biosynth"/>
    <property type="match status" value="1"/>
</dbReference>
<evidence type="ECO:0000259" key="7">
    <source>
        <dbReference type="SMART" id="SM00852"/>
    </source>
</evidence>
<reference evidence="8 9" key="1">
    <citation type="submission" date="2019-01" db="EMBL/GenBank/DDBJ databases">
        <title>Leucobacter muris sp. nov. isolated from the nose of a laboratory mouse.</title>
        <authorList>
            <person name="Benga L."/>
            <person name="Sproeer C."/>
            <person name="Schumann P."/>
            <person name="Verbarg S."/>
            <person name="Bunk B."/>
            <person name="Engelhardt E."/>
            <person name="Benten P.M."/>
            <person name="Sager M."/>
        </authorList>
    </citation>
    <scope>NUCLEOTIDE SEQUENCE [LARGE SCALE GENOMIC DNA]</scope>
    <source>
        <strain evidence="8 9">DSM 101948</strain>
    </source>
</reference>
<feature type="domain" description="MoaB/Mog" evidence="7">
    <location>
        <begin position="224"/>
        <end position="375"/>
    </location>
</feature>
<dbReference type="PANTHER" id="PTHR10192">
    <property type="entry name" value="MOLYBDOPTERIN BIOSYNTHESIS PROTEIN"/>
    <property type="match status" value="1"/>
</dbReference>
<dbReference type="SUPFAM" id="SSF63882">
    <property type="entry name" value="MoeA N-terminal region -like"/>
    <property type="match status" value="1"/>
</dbReference>
<dbReference type="Pfam" id="PF03453">
    <property type="entry name" value="MoeA_N"/>
    <property type="match status" value="1"/>
</dbReference>
<dbReference type="CDD" id="cd00887">
    <property type="entry name" value="MoeA"/>
    <property type="match status" value="1"/>
</dbReference>
<feature type="compositionally biased region" description="Basic and acidic residues" evidence="6">
    <location>
        <begin position="381"/>
        <end position="398"/>
    </location>
</feature>
<keyword evidence="5" id="KW-0460">Magnesium</keyword>
<comment type="pathway">
    <text evidence="5">Cofactor biosynthesis; molybdopterin biosynthesis.</text>
</comment>
<dbReference type="InterPro" id="IPR036688">
    <property type="entry name" value="MoeA_C_domain_IV_sf"/>
</dbReference>
<dbReference type="InterPro" id="IPR036135">
    <property type="entry name" value="MoeA_linker/N_sf"/>
</dbReference>
<evidence type="ECO:0000256" key="6">
    <source>
        <dbReference type="SAM" id="MobiDB-lite"/>
    </source>
</evidence>
<comment type="similarity">
    <text evidence="2 5">Belongs to the MoeA family.</text>
</comment>
<sequence>MTGGTMTESQPGHGSDGMGVEGAAARTADEHAAACRIVLRQALQRAGARAPETVALDDPELLGRMTGGALVSDMPLPPFDNSQMDGYAVCAVDLAGAAPGAPVELQIGIATAAGDAPVAHAPGTASPVMTGAPIPAGADAVVPVERALPPQFPPLARAGRGAPQGAVAFAAPVATGEFVRRAGSDLGAGAEILPAGVRLAPARIGALAAAGIAEVPVAPRPRVLLCSTGDEITPQAGPGGLAPGRIHDANTPMLAAALRSAAAEVRVVRCDDSPGALRAALRAHERWADLLVTSGGISAGAFEVVREALAPLGARFVKVAMQPGGPQGLGMLALDASGGADAASAGPRLPALCFPGNPVSAMLSAELFLLPTLREHAGLPAERPREQRPLAHDAESPEGKLQLRRGTIAPDGRVVLSGPSSHLLRGLATAEVIAEIPLGIGFLAENAPVVVWRIHD</sequence>
<evidence type="ECO:0000313" key="8">
    <source>
        <dbReference type="EMBL" id="QAB17166.1"/>
    </source>
</evidence>
<dbReference type="EC" id="2.10.1.1" evidence="5"/>
<keyword evidence="5" id="KW-0808">Transferase</keyword>
<dbReference type="Proteomes" id="UP000285768">
    <property type="component" value="Chromosome"/>
</dbReference>
<proteinExistence type="inferred from homology"/>
<feature type="compositionally biased region" description="Polar residues" evidence="6">
    <location>
        <begin position="1"/>
        <end position="12"/>
    </location>
</feature>
<keyword evidence="9" id="KW-1185">Reference proteome</keyword>
<dbReference type="EMBL" id="CP035037">
    <property type="protein sequence ID" value="QAB17166.1"/>
    <property type="molecule type" value="Genomic_DNA"/>
</dbReference>
<evidence type="ECO:0000256" key="1">
    <source>
        <dbReference type="ARBA" id="ARBA00002901"/>
    </source>
</evidence>
<dbReference type="Gene3D" id="2.40.340.10">
    <property type="entry name" value="MoeA, C-terminal, domain IV"/>
    <property type="match status" value="1"/>
</dbReference>
<evidence type="ECO:0000256" key="3">
    <source>
        <dbReference type="ARBA" id="ARBA00022505"/>
    </source>
</evidence>
<dbReference type="Gene3D" id="3.90.105.10">
    <property type="entry name" value="Molybdopterin biosynthesis moea protein, domain 2"/>
    <property type="match status" value="1"/>
</dbReference>
<feature type="region of interest" description="Disordered" evidence="6">
    <location>
        <begin position="1"/>
        <end position="25"/>
    </location>
</feature>
<name>A0ABX5QDN2_9MICO</name>
<feature type="region of interest" description="Disordered" evidence="6">
    <location>
        <begin position="381"/>
        <end position="400"/>
    </location>
</feature>
<dbReference type="PANTHER" id="PTHR10192:SF5">
    <property type="entry name" value="GEPHYRIN"/>
    <property type="match status" value="1"/>
</dbReference>
<dbReference type="NCBIfam" id="NF045515">
    <property type="entry name" value="Glp_gephyrin"/>
    <property type="match status" value="1"/>
</dbReference>
<keyword evidence="5" id="KW-0501">Molybdenum cofactor biosynthesis</keyword>
<evidence type="ECO:0000256" key="5">
    <source>
        <dbReference type="RuleBase" id="RU365090"/>
    </source>
</evidence>